<dbReference type="Proteomes" id="UP001162885">
    <property type="component" value="Chromosome"/>
</dbReference>
<evidence type="ECO:0000313" key="4">
    <source>
        <dbReference type="Proteomes" id="UP001162885"/>
    </source>
</evidence>
<sequence>MTNPVTKKVPPPPRPSATDPLLKQVLADTAAANKSIALTLYLPSGTLYGETVSHERFCDWATEQLGKQSGYTGTVTATPDPEYVHLIVDQSLGLPGQESSPEVVRVRLSEVIAWTVG</sequence>
<dbReference type="AlphaFoldDB" id="A0AAX3A1D8"/>
<reference evidence="2 4" key="3">
    <citation type="journal article" date="2022" name="BMC Genomics">
        <title>Comparative genome analysis of mycobacteria focusing on tRNA and non-coding RNA.</title>
        <authorList>
            <person name="Behra P.R.K."/>
            <person name="Pettersson B.M.F."/>
            <person name="Ramesh M."/>
            <person name="Das S."/>
            <person name="Dasgupta S."/>
            <person name="Kirsebom L.A."/>
        </authorList>
    </citation>
    <scope>NUCLEOTIDE SEQUENCE [LARGE SCALE GENOMIC DNA]</scope>
    <source>
        <strain evidence="2 4">DSM 44677</strain>
    </source>
</reference>
<gene>
    <name evidence="2" type="ORF">H5U98_08910</name>
    <name evidence="1" type="ORF">MBOE_30190</name>
</gene>
<dbReference type="EMBL" id="AP022579">
    <property type="protein sequence ID" value="BBX91370.1"/>
    <property type="molecule type" value="Genomic_DNA"/>
</dbReference>
<dbReference type="Proteomes" id="UP000466683">
    <property type="component" value="Chromosome"/>
</dbReference>
<proteinExistence type="predicted"/>
<accession>A0AAX3A1D8</accession>
<dbReference type="RefSeq" id="WP_077743197.1">
    <property type="nucleotide sequence ID" value="NZ_AP022579.1"/>
</dbReference>
<evidence type="ECO:0000313" key="2">
    <source>
        <dbReference type="EMBL" id="UNC01477.1"/>
    </source>
</evidence>
<evidence type="ECO:0000313" key="1">
    <source>
        <dbReference type="EMBL" id="BBX91370.1"/>
    </source>
</evidence>
<evidence type="ECO:0000313" key="3">
    <source>
        <dbReference type="Proteomes" id="UP000466683"/>
    </source>
</evidence>
<organism evidence="2 4">
    <name type="scientific">Mycolicibacterium boenickei</name>
    <dbReference type="NCBI Taxonomy" id="146017"/>
    <lineage>
        <taxon>Bacteria</taxon>
        <taxon>Bacillati</taxon>
        <taxon>Actinomycetota</taxon>
        <taxon>Actinomycetes</taxon>
        <taxon>Mycobacteriales</taxon>
        <taxon>Mycobacteriaceae</taxon>
        <taxon>Mycolicibacterium</taxon>
    </lineage>
</organism>
<reference evidence="1 3" key="1">
    <citation type="journal article" date="2019" name="Emerg. Microbes Infect.">
        <title>Comprehensive subspecies identification of 175 nontuberculous mycobacteria species based on 7547 genomic profiles.</title>
        <authorList>
            <person name="Matsumoto Y."/>
            <person name="Kinjo T."/>
            <person name="Motooka D."/>
            <person name="Nabeya D."/>
            <person name="Jung N."/>
            <person name="Uechi K."/>
            <person name="Horii T."/>
            <person name="Iida T."/>
            <person name="Fujita J."/>
            <person name="Nakamura S."/>
        </authorList>
    </citation>
    <scope>NUCLEOTIDE SEQUENCE [LARGE SCALE GENOMIC DNA]</scope>
    <source>
        <strain evidence="1 3">JCM 15653</strain>
    </source>
</reference>
<keyword evidence="3" id="KW-1185">Reference proteome</keyword>
<evidence type="ECO:0008006" key="5">
    <source>
        <dbReference type="Google" id="ProtNLM"/>
    </source>
</evidence>
<protein>
    <recommendedName>
        <fullName evidence="5">Lipoprotein</fullName>
    </recommendedName>
</protein>
<name>A0AAX3A1D8_9MYCO</name>
<dbReference type="EMBL" id="CP060016">
    <property type="protein sequence ID" value="UNC01477.1"/>
    <property type="molecule type" value="Genomic_DNA"/>
</dbReference>
<reference evidence="1" key="2">
    <citation type="submission" date="2020-02" db="EMBL/GenBank/DDBJ databases">
        <authorList>
            <person name="Matsumoto Y."/>
            <person name="Kinjo T."/>
            <person name="Motooka D."/>
            <person name="Nabeya D."/>
            <person name="Jung N."/>
            <person name="Uechi K."/>
            <person name="Horii T."/>
            <person name="Iida T."/>
            <person name="Fujita J."/>
            <person name="Nakamura S."/>
        </authorList>
    </citation>
    <scope>NUCLEOTIDE SEQUENCE</scope>
    <source>
        <strain evidence="1">JCM 15653</strain>
    </source>
</reference>